<evidence type="ECO:0000256" key="1">
    <source>
        <dbReference type="SAM" id="MobiDB-lite"/>
    </source>
</evidence>
<reference evidence="2" key="1">
    <citation type="submission" date="2023-03" db="EMBL/GenBank/DDBJ databases">
        <authorList>
            <person name="Steffen K."/>
            <person name="Cardenas P."/>
        </authorList>
    </citation>
    <scope>NUCLEOTIDE SEQUENCE</scope>
</reference>
<organism evidence="2 3">
    <name type="scientific">Geodia barretti</name>
    <name type="common">Barrett's horny sponge</name>
    <dbReference type="NCBI Taxonomy" id="519541"/>
    <lineage>
        <taxon>Eukaryota</taxon>
        <taxon>Metazoa</taxon>
        <taxon>Porifera</taxon>
        <taxon>Demospongiae</taxon>
        <taxon>Heteroscleromorpha</taxon>
        <taxon>Tetractinellida</taxon>
        <taxon>Astrophorina</taxon>
        <taxon>Geodiidae</taxon>
        <taxon>Geodia</taxon>
    </lineage>
</organism>
<name>A0AA35TI23_GEOBA</name>
<accession>A0AA35TI23</accession>
<dbReference type="Proteomes" id="UP001174909">
    <property type="component" value="Unassembled WGS sequence"/>
</dbReference>
<dbReference type="EMBL" id="CASHTH010003643">
    <property type="protein sequence ID" value="CAI8047482.1"/>
    <property type="molecule type" value="Genomic_DNA"/>
</dbReference>
<protein>
    <submittedName>
        <fullName evidence="2">Uncharacterized protein</fullName>
    </submittedName>
</protein>
<feature type="compositionally biased region" description="Low complexity" evidence="1">
    <location>
        <begin position="29"/>
        <end position="40"/>
    </location>
</feature>
<evidence type="ECO:0000313" key="3">
    <source>
        <dbReference type="Proteomes" id="UP001174909"/>
    </source>
</evidence>
<sequence>MRWSGPTSLSTTGWLIRRCWTMRRPPPSASSRARPGASRN</sequence>
<evidence type="ECO:0000313" key="2">
    <source>
        <dbReference type="EMBL" id="CAI8047482.1"/>
    </source>
</evidence>
<proteinExistence type="predicted"/>
<gene>
    <name evidence="2" type="ORF">GBAR_LOCUS26240</name>
</gene>
<dbReference type="AlphaFoldDB" id="A0AA35TI23"/>
<keyword evidence="3" id="KW-1185">Reference proteome</keyword>
<comment type="caution">
    <text evidence="2">The sequence shown here is derived from an EMBL/GenBank/DDBJ whole genome shotgun (WGS) entry which is preliminary data.</text>
</comment>
<feature type="region of interest" description="Disordered" evidence="1">
    <location>
        <begin position="21"/>
        <end position="40"/>
    </location>
</feature>